<feature type="domain" description="PDZ" evidence="3">
    <location>
        <begin position="317"/>
        <end position="357"/>
    </location>
</feature>
<dbReference type="SMART" id="SM00228">
    <property type="entry name" value="PDZ"/>
    <property type="match status" value="1"/>
</dbReference>
<dbReference type="Gene3D" id="2.40.70.10">
    <property type="entry name" value="Acid Proteases"/>
    <property type="match status" value="1"/>
</dbReference>
<dbReference type="InterPro" id="IPR001995">
    <property type="entry name" value="Peptidase_A2_cat"/>
</dbReference>
<dbReference type="OrthoDB" id="7547925at2"/>
<dbReference type="Gene3D" id="2.30.42.10">
    <property type="match status" value="1"/>
</dbReference>
<dbReference type="GO" id="GO:0006508">
    <property type="term" value="P:proteolysis"/>
    <property type="evidence" value="ECO:0007669"/>
    <property type="project" value="InterPro"/>
</dbReference>
<dbReference type="SUPFAM" id="SSF50156">
    <property type="entry name" value="PDZ domain-like"/>
    <property type="match status" value="1"/>
</dbReference>
<dbReference type="GO" id="GO:0004190">
    <property type="term" value="F:aspartic-type endopeptidase activity"/>
    <property type="evidence" value="ECO:0007669"/>
    <property type="project" value="InterPro"/>
</dbReference>
<evidence type="ECO:0000256" key="1">
    <source>
        <dbReference type="ARBA" id="ARBA00022801"/>
    </source>
</evidence>
<evidence type="ECO:0000313" key="6">
    <source>
        <dbReference type="Proteomes" id="UP000094256"/>
    </source>
</evidence>
<dbReference type="Pfam" id="PF13650">
    <property type="entry name" value="Asp_protease_2"/>
    <property type="match status" value="1"/>
</dbReference>
<dbReference type="InterPro" id="IPR034122">
    <property type="entry name" value="Retropepsin-like_bacterial"/>
</dbReference>
<sequence length="396" mass="42278">MRRSLHGLLAIALILSANPAATQPADVDFRPVDAAGHGPWTPFAAQAGGAPAVTAAINGRQVSAILDTGAGFSIASPQTVRALGLSSQGTVTVDTVAGPVEMTTVGPVTIELGNYRVERKAILAQPAPATAQRAVAVSDLVIGRDVLTCCALEIDHDRNRFRFAAAIEAQPRQTRHALQFTPGRADMVLHAGISGNPRLKLIVDLGFDGELMLASHGWQSFPSRRLKITDTLVGGLGGPVLKKLAILPELDLGGRRIRNVETYLEDTNGYADARGVDGIIGARLLARFNPAFDVRHGILALTDRRGAPVPRVKSTSGVVVLPEGDRLHVLHIMQGSPAARSPLKPGDLICRVNGRPIPEDYYKSDLRKWSIDTPGKTVSLDLCDGRYATLVLRDFY</sequence>
<keyword evidence="1" id="KW-0378">Hydrolase</keyword>
<dbReference type="RefSeq" id="WP_069206148.1">
    <property type="nucleotide sequence ID" value="NZ_CP014168.1"/>
</dbReference>
<keyword evidence="2" id="KW-0732">Signal</keyword>
<dbReference type="PROSITE" id="PS50175">
    <property type="entry name" value="ASP_PROT_RETROV"/>
    <property type="match status" value="1"/>
</dbReference>
<dbReference type="InterPro" id="IPR001478">
    <property type="entry name" value="PDZ"/>
</dbReference>
<dbReference type="AlphaFoldDB" id="A0A1B3ZDW6"/>
<name>A0A1B3ZDW6_9SPHN</name>
<dbReference type="CDD" id="cd05483">
    <property type="entry name" value="retropepsin_like_bacteria"/>
    <property type="match status" value="1"/>
</dbReference>
<dbReference type="InterPro" id="IPR021109">
    <property type="entry name" value="Peptidase_aspartic_dom_sf"/>
</dbReference>
<keyword evidence="6" id="KW-1185">Reference proteome</keyword>
<feature type="signal peptide" evidence="2">
    <location>
        <begin position="1"/>
        <end position="22"/>
    </location>
</feature>
<dbReference type="KEGG" id="span:AWL63_18405"/>
<evidence type="ECO:0000313" key="5">
    <source>
        <dbReference type="EMBL" id="AOH85614.1"/>
    </source>
</evidence>
<feature type="domain" description="Peptidase A2" evidence="4">
    <location>
        <begin position="62"/>
        <end position="146"/>
    </location>
</feature>
<dbReference type="SUPFAM" id="SSF50630">
    <property type="entry name" value="Acid proteases"/>
    <property type="match status" value="1"/>
</dbReference>
<dbReference type="STRING" id="1560345.AWL63_18405"/>
<evidence type="ECO:0008006" key="7">
    <source>
        <dbReference type="Google" id="ProtNLM"/>
    </source>
</evidence>
<feature type="chain" id="PRO_5008556371" description="PDZ domain-containing protein" evidence="2">
    <location>
        <begin position="23"/>
        <end position="396"/>
    </location>
</feature>
<evidence type="ECO:0000256" key="2">
    <source>
        <dbReference type="SAM" id="SignalP"/>
    </source>
</evidence>
<dbReference type="PROSITE" id="PS50106">
    <property type="entry name" value="PDZ"/>
    <property type="match status" value="1"/>
</dbReference>
<organism evidence="5 6">
    <name type="scientific">Sphingomonas panacis</name>
    <dbReference type="NCBI Taxonomy" id="1560345"/>
    <lineage>
        <taxon>Bacteria</taxon>
        <taxon>Pseudomonadati</taxon>
        <taxon>Pseudomonadota</taxon>
        <taxon>Alphaproteobacteria</taxon>
        <taxon>Sphingomonadales</taxon>
        <taxon>Sphingomonadaceae</taxon>
        <taxon>Sphingomonas</taxon>
    </lineage>
</organism>
<dbReference type="Proteomes" id="UP000094256">
    <property type="component" value="Chromosome"/>
</dbReference>
<reference evidence="5 6" key="1">
    <citation type="submission" date="2016-01" db="EMBL/GenBank/DDBJ databases">
        <title>Complete genome and mega plasmid sequence of Sphingomonas panacis DCY99 elicits systemic resistance in rice to Xanthomonas oryzae.</title>
        <authorList>
            <person name="Kim Y.J."/>
            <person name="Yang D.C."/>
            <person name="Sing P."/>
        </authorList>
    </citation>
    <scope>NUCLEOTIDE SEQUENCE [LARGE SCALE GENOMIC DNA]</scope>
    <source>
        <strain evidence="5 6">DCY99</strain>
    </source>
</reference>
<dbReference type="Pfam" id="PF00595">
    <property type="entry name" value="PDZ"/>
    <property type="match status" value="1"/>
</dbReference>
<evidence type="ECO:0000259" key="3">
    <source>
        <dbReference type="PROSITE" id="PS50106"/>
    </source>
</evidence>
<proteinExistence type="predicted"/>
<dbReference type="EMBL" id="CP014168">
    <property type="protein sequence ID" value="AOH85614.1"/>
    <property type="molecule type" value="Genomic_DNA"/>
</dbReference>
<dbReference type="InterPro" id="IPR036034">
    <property type="entry name" value="PDZ_sf"/>
</dbReference>
<evidence type="ECO:0000259" key="4">
    <source>
        <dbReference type="PROSITE" id="PS50175"/>
    </source>
</evidence>
<protein>
    <recommendedName>
        <fullName evidence="7">PDZ domain-containing protein</fullName>
    </recommendedName>
</protein>
<gene>
    <name evidence="5" type="ORF">AWL63_18405</name>
</gene>
<accession>A0A1B3ZDW6</accession>